<dbReference type="GO" id="GO:0009103">
    <property type="term" value="P:lipopolysaccharide biosynthetic process"/>
    <property type="evidence" value="ECO:0007669"/>
    <property type="project" value="UniProtKB-ARBA"/>
</dbReference>
<evidence type="ECO:0000256" key="5">
    <source>
        <dbReference type="ARBA" id="ARBA00022692"/>
    </source>
</evidence>
<proteinExistence type="predicted"/>
<feature type="transmembrane region" description="Helical" evidence="8">
    <location>
        <begin position="236"/>
        <end position="258"/>
    </location>
</feature>
<comment type="subcellular location">
    <subcellularLocation>
        <location evidence="1">Cell membrane</location>
        <topology evidence="1">Multi-pass membrane protein</topology>
    </subcellularLocation>
</comment>
<feature type="domain" description="Glycosyltransferase RgtA/B/C/D-like" evidence="9">
    <location>
        <begin position="63"/>
        <end position="199"/>
    </location>
</feature>
<dbReference type="GO" id="GO:0005886">
    <property type="term" value="C:plasma membrane"/>
    <property type="evidence" value="ECO:0007669"/>
    <property type="project" value="UniProtKB-SubCell"/>
</dbReference>
<name>A0A1I5T5X5_9BACT</name>
<reference evidence="10 11" key="1">
    <citation type="submission" date="2016-10" db="EMBL/GenBank/DDBJ databases">
        <authorList>
            <person name="de Groot N.N."/>
        </authorList>
    </citation>
    <scope>NUCLEOTIDE SEQUENCE [LARGE SCALE GENOMIC DNA]</scope>
    <source>
        <strain evidence="11">E92,LMG 26720,CCM 7988</strain>
    </source>
</reference>
<feature type="transmembrane region" description="Helical" evidence="8">
    <location>
        <begin position="336"/>
        <end position="353"/>
    </location>
</feature>
<dbReference type="InterPro" id="IPR050297">
    <property type="entry name" value="LipidA_mod_glycosyltrf_83"/>
</dbReference>
<keyword evidence="6 8" id="KW-1133">Transmembrane helix</keyword>
<evidence type="ECO:0000256" key="2">
    <source>
        <dbReference type="ARBA" id="ARBA00022475"/>
    </source>
</evidence>
<dbReference type="STRING" id="1079859.SAMN04515674_105366"/>
<evidence type="ECO:0000313" key="10">
    <source>
        <dbReference type="EMBL" id="SFP77906.1"/>
    </source>
</evidence>
<dbReference type="Pfam" id="PF13231">
    <property type="entry name" value="PMT_2"/>
    <property type="match status" value="1"/>
</dbReference>
<gene>
    <name evidence="10" type="ORF">SAMN04515674_105366</name>
</gene>
<evidence type="ECO:0000256" key="7">
    <source>
        <dbReference type="ARBA" id="ARBA00023136"/>
    </source>
</evidence>
<feature type="transmembrane region" description="Helical" evidence="8">
    <location>
        <begin position="297"/>
        <end position="316"/>
    </location>
</feature>
<evidence type="ECO:0000256" key="6">
    <source>
        <dbReference type="ARBA" id="ARBA00022989"/>
    </source>
</evidence>
<feature type="transmembrane region" description="Helical" evidence="8">
    <location>
        <begin position="270"/>
        <end position="290"/>
    </location>
</feature>
<evidence type="ECO:0000256" key="8">
    <source>
        <dbReference type="SAM" id="Phobius"/>
    </source>
</evidence>
<dbReference type="PANTHER" id="PTHR33908">
    <property type="entry name" value="MANNOSYLTRANSFERASE YKCB-RELATED"/>
    <property type="match status" value="1"/>
</dbReference>
<keyword evidence="4 10" id="KW-0808">Transferase</keyword>
<keyword evidence="2" id="KW-1003">Cell membrane</keyword>
<dbReference type="RefSeq" id="WP_092017020.1">
    <property type="nucleotide sequence ID" value="NZ_FOXH01000005.1"/>
</dbReference>
<dbReference type="GO" id="GO:0016763">
    <property type="term" value="F:pentosyltransferase activity"/>
    <property type="evidence" value="ECO:0007669"/>
    <property type="project" value="TreeGrafter"/>
</dbReference>
<evidence type="ECO:0000256" key="4">
    <source>
        <dbReference type="ARBA" id="ARBA00022679"/>
    </source>
</evidence>
<dbReference type="OrthoDB" id="844784at2"/>
<evidence type="ECO:0000256" key="3">
    <source>
        <dbReference type="ARBA" id="ARBA00022676"/>
    </source>
</evidence>
<dbReference type="PANTHER" id="PTHR33908:SF11">
    <property type="entry name" value="MEMBRANE PROTEIN"/>
    <property type="match status" value="1"/>
</dbReference>
<dbReference type="AlphaFoldDB" id="A0A1I5T5X5"/>
<evidence type="ECO:0000256" key="1">
    <source>
        <dbReference type="ARBA" id="ARBA00004651"/>
    </source>
</evidence>
<organism evidence="10 11">
    <name type="scientific">Pseudarcicella hirudinis</name>
    <dbReference type="NCBI Taxonomy" id="1079859"/>
    <lineage>
        <taxon>Bacteria</taxon>
        <taxon>Pseudomonadati</taxon>
        <taxon>Bacteroidota</taxon>
        <taxon>Cytophagia</taxon>
        <taxon>Cytophagales</taxon>
        <taxon>Flectobacillaceae</taxon>
        <taxon>Pseudarcicella</taxon>
    </lineage>
</organism>
<feature type="transmembrane region" description="Helical" evidence="8">
    <location>
        <begin position="165"/>
        <end position="190"/>
    </location>
</feature>
<sequence>MNNKWLLLILWFILTAFNLNKAFHIDDTFHLEVAKWIAANPWKPMSGIVNWYDNPASISTFNQPPLYFYWIALVGEIFGYSEVSLHIFQSLFTFLALYFFYKICTIISPSKVGISLFFFAFCPALMINQNLMTDIPLLSLELAFLFFLIKINYRRKVINYTLAALALGTALLIKYSILPLLGVLIATALYERKYKYLFLGLIPVIMLGLWSVTNLFEFQKIHILNRPINHFSLVDFAKQIISFIACIGAVSPFSIAIYNGKFPYKIIEKASIITLIIFVLFCLLTYFEVIPENISSAVLNLSFFINGTALLIILGIEVITKFRENNTWKFPDKGDFVLITTFIFLTAFIVKYAPFISTRHILLLIPSILLICRGLIDKISQKIKILSLVSSGVLGILLSISDWEYADFYRQISKQISLPKGSNIWVAGHWGWQWYAKNIADGNIQQYSTDSSMVQKGDYIIQPAIATRQLLHKQVVLKEVKRLWLKPGFSTFFSGNHSASMYYSTPNKGPWNLCKHPVDSIIVSRVITGNP</sequence>
<evidence type="ECO:0000259" key="9">
    <source>
        <dbReference type="Pfam" id="PF13231"/>
    </source>
</evidence>
<keyword evidence="3 10" id="KW-0328">Glycosyltransferase</keyword>
<dbReference type="InterPro" id="IPR038731">
    <property type="entry name" value="RgtA/B/C-like"/>
</dbReference>
<feature type="transmembrane region" description="Helical" evidence="8">
    <location>
        <begin position="67"/>
        <end position="100"/>
    </location>
</feature>
<accession>A0A1I5T5X5</accession>
<dbReference type="EMBL" id="FOXH01000005">
    <property type="protein sequence ID" value="SFP77906.1"/>
    <property type="molecule type" value="Genomic_DNA"/>
</dbReference>
<feature type="transmembrane region" description="Helical" evidence="8">
    <location>
        <begin position="135"/>
        <end position="153"/>
    </location>
</feature>
<evidence type="ECO:0000313" key="11">
    <source>
        <dbReference type="Proteomes" id="UP000199306"/>
    </source>
</evidence>
<keyword evidence="11" id="KW-1185">Reference proteome</keyword>
<keyword evidence="5 8" id="KW-0812">Transmembrane</keyword>
<feature type="transmembrane region" description="Helical" evidence="8">
    <location>
        <begin position="196"/>
        <end position="216"/>
    </location>
</feature>
<dbReference type="Proteomes" id="UP000199306">
    <property type="component" value="Unassembled WGS sequence"/>
</dbReference>
<keyword evidence="7 8" id="KW-0472">Membrane</keyword>
<protein>
    <submittedName>
        <fullName evidence="10">Dolichyl-phosphate-mannose-protein mannosyltransferase</fullName>
    </submittedName>
</protein>